<sequence length="89" mass="9588">MSWWFILPHSEGGGGRGGVKSDQWGIKATDASRSEAEQTESQEGHSLVLGSFMNEGPIWGRVQSHLVFPEGVGPQGVEHGVVDRDEQTG</sequence>
<dbReference type="Proteomes" id="UP001148018">
    <property type="component" value="Unassembled WGS sequence"/>
</dbReference>
<keyword evidence="3" id="KW-1185">Reference proteome</keyword>
<feature type="region of interest" description="Disordered" evidence="1">
    <location>
        <begin position="12"/>
        <end position="46"/>
    </location>
</feature>
<evidence type="ECO:0000313" key="2">
    <source>
        <dbReference type="EMBL" id="KAJ3586934.1"/>
    </source>
</evidence>
<organism evidence="2 3">
    <name type="scientific">Muraenolepis orangiensis</name>
    <name type="common">Patagonian moray cod</name>
    <dbReference type="NCBI Taxonomy" id="630683"/>
    <lineage>
        <taxon>Eukaryota</taxon>
        <taxon>Metazoa</taxon>
        <taxon>Chordata</taxon>
        <taxon>Craniata</taxon>
        <taxon>Vertebrata</taxon>
        <taxon>Euteleostomi</taxon>
        <taxon>Actinopterygii</taxon>
        <taxon>Neopterygii</taxon>
        <taxon>Teleostei</taxon>
        <taxon>Neoteleostei</taxon>
        <taxon>Acanthomorphata</taxon>
        <taxon>Zeiogadaria</taxon>
        <taxon>Gadariae</taxon>
        <taxon>Gadiformes</taxon>
        <taxon>Muraenolepidoidei</taxon>
        <taxon>Muraenolepididae</taxon>
        <taxon>Muraenolepis</taxon>
    </lineage>
</organism>
<comment type="caution">
    <text evidence="2">The sequence shown here is derived from an EMBL/GenBank/DDBJ whole genome shotgun (WGS) entry which is preliminary data.</text>
</comment>
<proteinExistence type="predicted"/>
<dbReference type="AlphaFoldDB" id="A0A9Q0DEH6"/>
<dbReference type="EMBL" id="JANIIK010000117">
    <property type="protein sequence ID" value="KAJ3586934.1"/>
    <property type="molecule type" value="Genomic_DNA"/>
</dbReference>
<protein>
    <submittedName>
        <fullName evidence="2">Uncharacterized protein</fullName>
    </submittedName>
</protein>
<name>A0A9Q0DEH6_9TELE</name>
<gene>
    <name evidence="2" type="ORF">NHX12_013325</name>
</gene>
<evidence type="ECO:0000313" key="3">
    <source>
        <dbReference type="Proteomes" id="UP001148018"/>
    </source>
</evidence>
<accession>A0A9Q0DEH6</accession>
<reference evidence="2" key="1">
    <citation type="submission" date="2022-07" db="EMBL/GenBank/DDBJ databases">
        <title>Chromosome-level genome of Muraenolepis orangiensis.</title>
        <authorList>
            <person name="Kim J."/>
        </authorList>
    </citation>
    <scope>NUCLEOTIDE SEQUENCE</scope>
    <source>
        <strain evidence="2">KU_S4_2022</strain>
        <tissue evidence="2">Muscle</tissue>
    </source>
</reference>
<evidence type="ECO:0000256" key="1">
    <source>
        <dbReference type="SAM" id="MobiDB-lite"/>
    </source>
</evidence>